<dbReference type="Proteomes" id="UP000701853">
    <property type="component" value="Chromosome 11"/>
</dbReference>
<evidence type="ECO:0000313" key="3">
    <source>
        <dbReference type="Proteomes" id="UP000701853"/>
    </source>
</evidence>
<protein>
    <submittedName>
        <fullName evidence="2">Uncharacterized protein</fullName>
    </submittedName>
</protein>
<name>A0A8J5YDP8_9ROSI</name>
<organism evidence="2 3">
    <name type="scientific">Gossypium anomalum</name>
    <dbReference type="NCBI Taxonomy" id="47600"/>
    <lineage>
        <taxon>Eukaryota</taxon>
        <taxon>Viridiplantae</taxon>
        <taxon>Streptophyta</taxon>
        <taxon>Embryophyta</taxon>
        <taxon>Tracheophyta</taxon>
        <taxon>Spermatophyta</taxon>
        <taxon>Magnoliopsida</taxon>
        <taxon>eudicotyledons</taxon>
        <taxon>Gunneridae</taxon>
        <taxon>Pentapetalae</taxon>
        <taxon>rosids</taxon>
        <taxon>malvids</taxon>
        <taxon>Malvales</taxon>
        <taxon>Malvaceae</taxon>
        <taxon>Malvoideae</taxon>
        <taxon>Gossypium</taxon>
    </lineage>
</organism>
<accession>A0A8J5YDP8</accession>
<feature type="region of interest" description="Disordered" evidence="1">
    <location>
        <begin position="28"/>
        <end position="76"/>
    </location>
</feature>
<sequence length="92" mass="10066">MDENGYLSKEAARRCLLEYISKLNKSGKNMVHQVQKDPRSDTWVKAAQAKPIDDKDNDVEGGDPVPPLAPAPPQDAQFSVETSAILSTIESL</sequence>
<dbReference type="AlphaFoldDB" id="A0A8J5YDP8"/>
<comment type="caution">
    <text evidence="2">The sequence shown here is derived from an EMBL/GenBank/DDBJ whole genome shotgun (WGS) entry which is preliminary data.</text>
</comment>
<evidence type="ECO:0000256" key="1">
    <source>
        <dbReference type="SAM" id="MobiDB-lite"/>
    </source>
</evidence>
<keyword evidence="3" id="KW-1185">Reference proteome</keyword>
<feature type="compositionally biased region" description="Pro residues" evidence="1">
    <location>
        <begin position="64"/>
        <end position="73"/>
    </location>
</feature>
<evidence type="ECO:0000313" key="2">
    <source>
        <dbReference type="EMBL" id="KAG8479277.1"/>
    </source>
</evidence>
<dbReference type="EMBL" id="JAHUZN010000011">
    <property type="protein sequence ID" value="KAG8479277.1"/>
    <property type="molecule type" value="Genomic_DNA"/>
</dbReference>
<proteinExistence type="predicted"/>
<reference evidence="2 3" key="1">
    <citation type="journal article" date="2021" name="bioRxiv">
        <title>The Gossypium anomalum genome as a resource for cotton improvement and evolutionary analysis of hybrid incompatibility.</title>
        <authorList>
            <person name="Grover C.E."/>
            <person name="Yuan D."/>
            <person name="Arick M.A."/>
            <person name="Miller E.R."/>
            <person name="Hu G."/>
            <person name="Peterson D.G."/>
            <person name="Wendel J.F."/>
            <person name="Udall J.A."/>
        </authorList>
    </citation>
    <scope>NUCLEOTIDE SEQUENCE [LARGE SCALE GENOMIC DNA]</scope>
    <source>
        <strain evidence="2">JFW-Udall</strain>
        <tissue evidence="2">Leaf</tissue>
    </source>
</reference>
<gene>
    <name evidence="2" type="ORF">CXB51_029067</name>
</gene>